<dbReference type="EMBL" id="DS566115">
    <property type="status" value="NOT_ANNOTATED_CDS"/>
    <property type="molecule type" value="Genomic_DNA"/>
</dbReference>
<organism evidence="2 3">
    <name type="scientific">Phytophthora ramorum</name>
    <name type="common">Sudden oak death agent</name>
    <dbReference type="NCBI Taxonomy" id="164328"/>
    <lineage>
        <taxon>Eukaryota</taxon>
        <taxon>Sar</taxon>
        <taxon>Stramenopiles</taxon>
        <taxon>Oomycota</taxon>
        <taxon>Peronosporomycetes</taxon>
        <taxon>Peronosporales</taxon>
        <taxon>Peronosporaceae</taxon>
        <taxon>Phytophthora</taxon>
    </lineage>
</organism>
<feature type="region of interest" description="Disordered" evidence="1">
    <location>
        <begin position="28"/>
        <end position="85"/>
    </location>
</feature>
<accession>H3H2K2</accession>
<name>H3H2K2_PHYRM</name>
<protein>
    <submittedName>
        <fullName evidence="2">Uncharacterized protein</fullName>
    </submittedName>
</protein>
<dbReference type="OMA" id="WETFEAY"/>
<feature type="compositionally biased region" description="Polar residues" evidence="1">
    <location>
        <begin position="71"/>
        <end position="81"/>
    </location>
</feature>
<reference evidence="2" key="2">
    <citation type="submission" date="2015-06" db="UniProtKB">
        <authorList>
            <consortium name="EnsemblProtists"/>
        </authorList>
    </citation>
    <scope>IDENTIFICATION</scope>
    <source>
        <strain evidence="2">Pr102</strain>
    </source>
</reference>
<dbReference type="Proteomes" id="UP000005238">
    <property type="component" value="Unassembled WGS sequence"/>
</dbReference>
<dbReference type="HOGENOM" id="CLU_1597705_0_0_1"/>
<evidence type="ECO:0000256" key="1">
    <source>
        <dbReference type="SAM" id="MobiDB-lite"/>
    </source>
</evidence>
<proteinExistence type="predicted"/>
<keyword evidence="3" id="KW-1185">Reference proteome</keyword>
<reference evidence="3" key="1">
    <citation type="journal article" date="2006" name="Science">
        <title>Phytophthora genome sequences uncover evolutionary origins and mechanisms of pathogenesis.</title>
        <authorList>
            <person name="Tyler B.M."/>
            <person name="Tripathy S."/>
            <person name="Zhang X."/>
            <person name="Dehal P."/>
            <person name="Jiang R.H."/>
            <person name="Aerts A."/>
            <person name="Arredondo F.D."/>
            <person name="Baxter L."/>
            <person name="Bensasson D."/>
            <person name="Beynon J.L."/>
            <person name="Chapman J."/>
            <person name="Damasceno C.M."/>
            <person name="Dorrance A.E."/>
            <person name="Dou D."/>
            <person name="Dickerman A.W."/>
            <person name="Dubchak I.L."/>
            <person name="Garbelotto M."/>
            <person name="Gijzen M."/>
            <person name="Gordon S.G."/>
            <person name="Govers F."/>
            <person name="Grunwald N.J."/>
            <person name="Huang W."/>
            <person name="Ivors K.L."/>
            <person name="Jones R.W."/>
            <person name="Kamoun S."/>
            <person name="Krampis K."/>
            <person name="Lamour K.H."/>
            <person name="Lee M.K."/>
            <person name="McDonald W.H."/>
            <person name="Medina M."/>
            <person name="Meijer H.J."/>
            <person name="Nordberg E.K."/>
            <person name="Maclean D.J."/>
            <person name="Ospina-Giraldo M.D."/>
            <person name="Morris P.F."/>
            <person name="Phuntumart V."/>
            <person name="Putnam N.H."/>
            <person name="Rash S."/>
            <person name="Rose J.K."/>
            <person name="Sakihama Y."/>
            <person name="Salamov A.A."/>
            <person name="Savidor A."/>
            <person name="Scheuring C.F."/>
            <person name="Smith B.M."/>
            <person name="Sobral B.W."/>
            <person name="Terry A."/>
            <person name="Torto-Alalibo T.A."/>
            <person name="Win J."/>
            <person name="Xu Z."/>
            <person name="Zhang H."/>
            <person name="Grigoriev I.V."/>
            <person name="Rokhsar D.S."/>
            <person name="Boore J.L."/>
        </authorList>
    </citation>
    <scope>NUCLEOTIDE SEQUENCE [LARGE SCALE GENOMIC DNA]</scope>
    <source>
        <strain evidence="3">Pr102</strain>
    </source>
</reference>
<dbReference type="EnsemblProtists" id="Phyra84618">
    <property type="protein sequence ID" value="Phyra84618"/>
    <property type="gene ID" value="Phyra84618"/>
</dbReference>
<sequence length="196" mass="21485">MCTNGSNVNMIGITIQFINFQWRNAPGAAAQKRPLTSGELDDSEGGASGVSEPSSLGEWLPSPCPSRVELTDTTSSASENGGQREIVAAPLRETQFPSWETFEAYLAVYQVESFKTVDMLRKAAPKKPSTMKFIVDNSSSNPKPQDVHNLVRKLKTRENENGPTTSAKRLKKWMSEFGDVSENVGRTFVDRVAGKV</sequence>
<evidence type="ECO:0000313" key="3">
    <source>
        <dbReference type="Proteomes" id="UP000005238"/>
    </source>
</evidence>
<evidence type="ECO:0000313" key="2">
    <source>
        <dbReference type="EnsemblProtists" id="Phyra84618"/>
    </source>
</evidence>
<dbReference type="InParanoid" id="H3H2K2"/>
<dbReference type="AlphaFoldDB" id="H3H2K2"/>